<protein>
    <submittedName>
        <fullName evidence="5">ATP-binding protein</fullName>
    </submittedName>
</protein>
<organism evidence="5 6">
    <name type="scientific">Flavobacterium aquariorum</name>
    <dbReference type="NCBI Taxonomy" id="2217670"/>
    <lineage>
        <taxon>Bacteria</taxon>
        <taxon>Pseudomonadati</taxon>
        <taxon>Bacteroidota</taxon>
        <taxon>Flavobacteriia</taxon>
        <taxon>Flavobacteriales</taxon>
        <taxon>Flavobacteriaceae</taxon>
        <taxon>Flavobacterium</taxon>
    </lineage>
</organism>
<dbReference type="SUPFAM" id="SSF52540">
    <property type="entry name" value="P-loop containing nucleoside triphosphate hydrolases"/>
    <property type="match status" value="1"/>
</dbReference>
<dbReference type="CDD" id="cd19481">
    <property type="entry name" value="RecA-like_protease"/>
    <property type="match status" value="1"/>
</dbReference>
<dbReference type="Gene3D" id="3.40.50.300">
    <property type="entry name" value="P-loop containing nucleotide triphosphate hydrolases"/>
    <property type="match status" value="1"/>
</dbReference>
<feature type="domain" description="AAA+ ATPase" evidence="4">
    <location>
        <begin position="217"/>
        <end position="349"/>
    </location>
</feature>
<dbReference type="SMART" id="SM00382">
    <property type="entry name" value="AAA"/>
    <property type="match status" value="1"/>
</dbReference>
<evidence type="ECO:0000313" key="5">
    <source>
        <dbReference type="EMBL" id="PZX95190.1"/>
    </source>
</evidence>
<proteinExistence type="inferred from homology"/>
<dbReference type="RefSeq" id="WP_111408261.1">
    <property type="nucleotide sequence ID" value="NZ_QKXH01000001.1"/>
</dbReference>
<dbReference type="OrthoDB" id="7438987at2"/>
<keyword evidence="3 5" id="KW-0067">ATP-binding</keyword>
<evidence type="ECO:0000256" key="3">
    <source>
        <dbReference type="ARBA" id="ARBA00022840"/>
    </source>
</evidence>
<dbReference type="InterPro" id="IPR050221">
    <property type="entry name" value="26S_Proteasome_ATPase"/>
</dbReference>
<dbReference type="PANTHER" id="PTHR23073">
    <property type="entry name" value="26S PROTEASOME REGULATORY SUBUNIT"/>
    <property type="match status" value="1"/>
</dbReference>
<reference evidence="5 6" key="1">
    <citation type="submission" date="2018-06" db="EMBL/GenBank/DDBJ databases">
        <title>Flavobacterium sp IMCC34762, genome.</title>
        <authorList>
            <person name="Joung Y."/>
            <person name="Cho J."/>
            <person name="Song J."/>
        </authorList>
    </citation>
    <scope>NUCLEOTIDE SEQUENCE [LARGE SCALE GENOMIC DNA]</scope>
    <source>
        <strain evidence="5 6">IMCC34762</strain>
    </source>
</reference>
<dbReference type="InterPro" id="IPR003959">
    <property type="entry name" value="ATPase_AAA_core"/>
</dbReference>
<evidence type="ECO:0000313" key="6">
    <source>
        <dbReference type="Proteomes" id="UP000249177"/>
    </source>
</evidence>
<accession>A0A2W7U203</accession>
<dbReference type="InterPro" id="IPR003593">
    <property type="entry name" value="AAA+_ATPase"/>
</dbReference>
<dbReference type="EMBL" id="QKXH01000001">
    <property type="protein sequence ID" value="PZX95190.1"/>
    <property type="molecule type" value="Genomic_DNA"/>
</dbReference>
<evidence type="ECO:0000256" key="2">
    <source>
        <dbReference type="ARBA" id="ARBA00022741"/>
    </source>
</evidence>
<dbReference type="GO" id="GO:0016887">
    <property type="term" value="F:ATP hydrolysis activity"/>
    <property type="evidence" value="ECO:0007669"/>
    <property type="project" value="InterPro"/>
</dbReference>
<gene>
    <name evidence="5" type="ORF">DOS84_01070</name>
</gene>
<keyword evidence="6" id="KW-1185">Reference proteome</keyword>
<dbReference type="GO" id="GO:0005524">
    <property type="term" value="F:ATP binding"/>
    <property type="evidence" value="ECO:0007669"/>
    <property type="project" value="UniProtKB-KW"/>
</dbReference>
<name>A0A2W7U203_9FLAO</name>
<sequence>MSFQILKSFLIQSLRLQENEEEEPVSYNFENSFSEALGRHTTHDEAVILLLALVPNILPHFFDEIIKEVYPDGGELPELGGIRLDNHRGMLPTGETAQYILAKEDINHRLEIQQLFAPTHWFSKENVLLLEDVKEGEPLMSGRIILPPEVVHLLFFGERLKPKFGTNFPAQEITTEMEWKDLIVNQTTQDHIKQIKLWLKHQEKLRHDWGMAKQIAPGYRSLFYGPSGTGKTLTATLLGKEFEKEVYRISLSQVVSKYIGETEKNLEKIFVQAENKNWILLFDEADALFGKRTQTKSSNDKYANQEVSYLLQRVENFNGLVILTSNFKNNIDDAFLRRFNSIIHFNKPTAEERLQLWQNCMPQKTKLKDHNILEIIAKNYELNGAQIVSAMAFACLQTLDENTTVIDSQHILKGIELEYSKEEKLFITATLVSKTA</sequence>
<dbReference type="Pfam" id="PF00004">
    <property type="entry name" value="AAA"/>
    <property type="match status" value="1"/>
</dbReference>
<comment type="similarity">
    <text evidence="1">Belongs to the AAA ATPase family.</text>
</comment>
<keyword evidence="2" id="KW-0547">Nucleotide-binding</keyword>
<dbReference type="AlphaFoldDB" id="A0A2W7U203"/>
<dbReference type="Proteomes" id="UP000249177">
    <property type="component" value="Unassembled WGS sequence"/>
</dbReference>
<evidence type="ECO:0000259" key="4">
    <source>
        <dbReference type="SMART" id="SM00382"/>
    </source>
</evidence>
<evidence type="ECO:0000256" key="1">
    <source>
        <dbReference type="ARBA" id="ARBA00006914"/>
    </source>
</evidence>
<dbReference type="InterPro" id="IPR027417">
    <property type="entry name" value="P-loop_NTPase"/>
</dbReference>
<comment type="caution">
    <text evidence="5">The sequence shown here is derived from an EMBL/GenBank/DDBJ whole genome shotgun (WGS) entry which is preliminary data.</text>
</comment>